<evidence type="ECO:0000259" key="4">
    <source>
        <dbReference type="Pfam" id="PF03781"/>
    </source>
</evidence>
<dbReference type="InterPro" id="IPR024775">
    <property type="entry name" value="DinB-like"/>
</dbReference>
<dbReference type="InterPro" id="IPR005532">
    <property type="entry name" value="SUMF_dom"/>
</dbReference>
<accession>A0ABV5KHL7</accession>
<dbReference type="InterPro" id="IPR051043">
    <property type="entry name" value="Sulfatase_Mod_Factor_Kinase"/>
</dbReference>
<protein>
    <submittedName>
        <fullName evidence="6">Ergothioneine biosynthesis protein EgtB</fullName>
    </submittedName>
</protein>
<dbReference type="Proteomes" id="UP001589750">
    <property type="component" value="Unassembled WGS sequence"/>
</dbReference>
<name>A0ABV5KHL7_9ACTN</name>
<sequence length="448" mass="50148">MTVIQTPADWPTDWDPDSLVRRYDEVRAHTETLAAPLSPEDQTVQSMPDVSPTKWHRAHVTWFFETFLLADHEAGFAPFQDQYWFLFNSYYETLGPRFSRADRGLITRPGVHEVGDYRANVDDRVRDLLASLDGGTLDKLGPTIELGFHHEQQHQELLLMDIKHVLSRNPLQPVYAGAPPAPSTPDELGWVEVEGGLVEIGHDAVTQGPQGFCFDNELPRHRQWLEPYRLADRLVTNGEWLEFVADGGYRRHELWLSDGWARVNGEGWDSPLYWTERDGTWLEHTLHGTWPLDLGAPVCHVSFYEAEAFATWAGKRLPSEGEWEHAVETTVSTSSTGASVVEPVETPALHPRAAGPATGGLRQVHGECWEWTSSAYHPYPGFHAPAGAIGEYNGKFMSNQMVLRGGCALTSPGHARTTYRNFFPHSARWAVSGVRLADGGAPRLGGRR</sequence>
<dbReference type="InterPro" id="IPR017806">
    <property type="entry name" value="EgtB"/>
</dbReference>
<dbReference type="SUPFAM" id="SSF56436">
    <property type="entry name" value="C-type lectin-like"/>
    <property type="match status" value="1"/>
</dbReference>
<dbReference type="NCBIfam" id="TIGR03440">
    <property type="entry name" value="egtB_TIGR03440"/>
    <property type="match status" value="1"/>
</dbReference>
<evidence type="ECO:0000259" key="5">
    <source>
        <dbReference type="Pfam" id="PF12867"/>
    </source>
</evidence>
<dbReference type="InterPro" id="IPR016187">
    <property type="entry name" value="CTDL_fold"/>
</dbReference>
<dbReference type="SUPFAM" id="SSF109854">
    <property type="entry name" value="DinB/YfiT-like putative metalloenzymes"/>
    <property type="match status" value="1"/>
</dbReference>
<evidence type="ECO:0000313" key="7">
    <source>
        <dbReference type="Proteomes" id="UP001589750"/>
    </source>
</evidence>
<dbReference type="PANTHER" id="PTHR23150">
    <property type="entry name" value="SULFATASE MODIFYING FACTOR 1, 2"/>
    <property type="match status" value="1"/>
</dbReference>
<dbReference type="EMBL" id="JBHMDG010000034">
    <property type="protein sequence ID" value="MFB9315613.1"/>
    <property type="molecule type" value="Genomic_DNA"/>
</dbReference>
<dbReference type="InterPro" id="IPR034660">
    <property type="entry name" value="DinB/YfiT-like"/>
</dbReference>
<feature type="domain" description="Sulfatase-modifying factor enzyme-like" evidence="4">
    <location>
        <begin position="189"/>
        <end position="437"/>
    </location>
</feature>
<dbReference type="RefSeq" id="WP_140009080.1">
    <property type="nucleotide sequence ID" value="NZ_JBHMDG010000034.1"/>
</dbReference>
<evidence type="ECO:0000313" key="6">
    <source>
        <dbReference type="EMBL" id="MFB9315613.1"/>
    </source>
</evidence>
<comment type="pathway">
    <text evidence="3">Amino-acid biosynthesis; ergothioneine biosynthesis.</text>
</comment>
<evidence type="ECO:0000256" key="1">
    <source>
        <dbReference type="ARBA" id="ARBA00023002"/>
    </source>
</evidence>
<keyword evidence="2" id="KW-0408">Iron</keyword>
<keyword evidence="7" id="KW-1185">Reference proteome</keyword>
<proteinExistence type="predicted"/>
<organism evidence="6 7">
    <name type="scientific">Nocardioides plantarum</name>
    <dbReference type="NCBI Taxonomy" id="29299"/>
    <lineage>
        <taxon>Bacteria</taxon>
        <taxon>Bacillati</taxon>
        <taxon>Actinomycetota</taxon>
        <taxon>Actinomycetes</taxon>
        <taxon>Propionibacteriales</taxon>
        <taxon>Nocardioidaceae</taxon>
        <taxon>Nocardioides</taxon>
    </lineage>
</organism>
<dbReference type="Pfam" id="PF12867">
    <property type="entry name" value="DinB_2"/>
    <property type="match status" value="1"/>
</dbReference>
<reference evidence="6 7" key="1">
    <citation type="submission" date="2024-09" db="EMBL/GenBank/DDBJ databases">
        <authorList>
            <person name="Sun Q."/>
            <person name="Mori K."/>
        </authorList>
    </citation>
    <scope>NUCLEOTIDE SEQUENCE [LARGE SCALE GENOMIC DNA]</scope>
    <source>
        <strain evidence="6 7">JCM 9626</strain>
    </source>
</reference>
<evidence type="ECO:0000256" key="2">
    <source>
        <dbReference type="ARBA" id="ARBA00023004"/>
    </source>
</evidence>
<comment type="caution">
    <text evidence="6">The sequence shown here is derived from an EMBL/GenBank/DDBJ whole genome shotgun (WGS) entry which is preliminary data.</text>
</comment>
<dbReference type="Gene3D" id="3.90.1580.10">
    <property type="entry name" value="paralog of FGE (formylglycine-generating enzyme)"/>
    <property type="match status" value="1"/>
</dbReference>
<feature type="domain" description="DinB-like" evidence="5">
    <location>
        <begin position="23"/>
        <end position="156"/>
    </location>
</feature>
<gene>
    <name evidence="6" type="primary">egtB</name>
    <name evidence="6" type="ORF">ACFFRI_21395</name>
</gene>
<evidence type="ECO:0000256" key="3">
    <source>
        <dbReference type="ARBA" id="ARBA00037882"/>
    </source>
</evidence>
<dbReference type="InterPro" id="IPR042095">
    <property type="entry name" value="SUMF_sf"/>
</dbReference>
<dbReference type="Pfam" id="PF03781">
    <property type="entry name" value="FGE-sulfatase"/>
    <property type="match status" value="1"/>
</dbReference>
<dbReference type="PANTHER" id="PTHR23150:SF36">
    <property type="entry name" value="HERCYNINE OXYGENASE"/>
    <property type="match status" value="1"/>
</dbReference>
<keyword evidence="1" id="KW-0560">Oxidoreductase</keyword>